<gene>
    <name evidence="2" type="ORF">DCS_03679</name>
</gene>
<dbReference type="EMBL" id="LAYC01000002">
    <property type="protein sequence ID" value="KYK56677.1"/>
    <property type="molecule type" value="Genomic_DNA"/>
</dbReference>
<accession>A0A151GHT2</accession>
<evidence type="ECO:0000256" key="1">
    <source>
        <dbReference type="SAM" id="MobiDB-lite"/>
    </source>
</evidence>
<evidence type="ECO:0000313" key="3">
    <source>
        <dbReference type="Proteomes" id="UP000076580"/>
    </source>
</evidence>
<dbReference type="RefSeq" id="XP_040656029.1">
    <property type="nucleotide sequence ID" value="XM_040800996.1"/>
</dbReference>
<reference evidence="2 3" key="1">
    <citation type="journal article" date="2016" name="Sci. Rep.">
        <title>Insights into Adaptations to a Near-Obligate Nematode Endoparasitic Lifestyle from the Finished Genome of Drechmeria coniospora.</title>
        <authorList>
            <person name="Zhang L."/>
            <person name="Zhou Z."/>
            <person name="Guo Q."/>
            <person name="Fokkens L."/>
            <person name="Miskei M."/>
            <person name="Pocsi I."/>
            <person name="Zhang W."/>
            <person name="Chen M."/>
            <person name="Wang L."/>
            <person name="Sun Y."/>
            <person name="Donzelli B.G."/>
            <person name="Gibson D.M."/>
            <person name="Nelson D.R."/>
            <person name="Luo J.G."/>
            <person name="Rep M."/>
            <person name="Liu H."/>
            <person name="Yang S."/>
            <person name="Wang J."/>
            <person name="Krasnoff S.B."/>
            <person name="Xu Y."/>
            <person name="Molnar I."/>
            <person name="Lin M."/>
        </authorList>
    </citation>
    <scope>NUCLEOTIDE SEQUENCE [LARGE SCALE GENOMIC DNA]</scope>
    <source>
        <strain evidence="2 3">ARSEF 6962</strain>
    </source>
</reference>
<dbReference type="InParanoid" id="A0A151GHT2"/>
<protein>
    <submittedName>
        <fullName evidence="2">Uncharacterized protein</fullName>
    </submittedName>
</protein>
<dbReference type="STRING" id="98403.A0A151GHT2"/>
<comment type="caution">
    <text evidence="2">The sequence shown here is derived from an EMBL/GenBank/DDBJ whole genome shotgun (WGS) entry which is preliminary data.</text>
</comment>
<keyword evidence="3" id="KW-1185">Reference proteome</keyword>
<feature type="compositionally biased region" description="Polar residues" evidence="1">
    <location>
        <begin position="259"/>
        <end position="279"/>
    </location>
</feature>
<feature type="region of interest" description="Disordered" evidence="1">
    <location>
        <begin position="259"/>
        <end position="295"/>
    </location>
</feature>
<evidence type="ECO:0000313" key="2">
    <source>
        <dbReference type="EMBL" id="KYK56677.1"/>
    </source>
</evidence>
<proteinExistence type="predicted"/>
<dbReference type="AlphaFoldDB" id="A0A151GHT2"/>
<organism evidence="2 3">
    <name type="scientific">Drechmeria coniospora</name>
    <name type="common">Nematophagous fungus</name>
    <name type="synonym">Meria coniospora</name>
    <dbReference type="NCBI Taxonomy" id="98403"/>
    <lineage>
        <taxon>Eukaryota</taxon>
        <taxon>Fungi</taxon>
        <taxon>Dikarya</taxon>
        <taxon>Ascomycota</taxon>
        <taxon>Pezizomycotina</taxon>
        <taxon>Sordariomycetes</taxon>
        <taxon>Hypocreomycetidae</taxon>
        <taxon>Hypocreales</taxon>
        <taxon>Ophiocordycipitaceae</taxon>
        <taxon>Drechmeria</taxon>
    </lineage>
</organism>
<dbReference type="Proteomes" id="UP000076580">
    <property type="component" value="Chromosome 02"/>
</dbReference>
<sequence>MATPSRTKDPLEAIQLLVNDVLVQTGKALRASRRDKQGNTGAAHGSLPAKLPETVKAFHAALDDIESDIVSLPRHCAILHISHLGKQIRAKSVLLRDLNECRAPNVQNEPIEPELQPMETQPINLIGTDTDPSPPALPNMQLLKSEHPGGKPVAPFPDMGMSLPESTARKDSMPVPSTDFENGVVKVEDDTNAAIPSGTQASDPFVVDTLEMNAGLNFTDMEFTLAPTNNSQEQPNDSSIDLTSLIPADGVGKTLASMSTTLPAGQSGMTEAPSTTNSPGKEDDVKNRGTLQDSDAAFTDMFPGDGQADGMDFDFSLDGGMGGDTFDDLMNDRDNTFDAMEHGDFDATFFGLDKTEGT</sequence>
<name>A0A151GHT2_DRECN</name>
<dbReference type="GeneID" id="63716322"/>